<dbReference type="InterPro" id="IPR005793">
    <property type="entry name" value="Formyl_trans_C"/>
</dbReference>
<dbReference type="Pfam" id="PF00551">
    <property type="entry name" value="Formyl_trans_N"/>
    <property type="match status" value="1"/>
</dbReference>
<dbReference type="InterPro" id="IPR011034">
    <property type="entry name" value="Formyl_transferase-like_C_sf"/>
</dbReference>
<protein>
    <recommendedName>
        <fullName evidence="2 5">Methionyl-tRNA formyltransferase</fullName>
        <ecNumber evidence="2 5">2.1.2.9</ecNumber>
    </recommendedName>
</protein>
<comment type="catalytic activity">
    <reaction evidence="5">
        <text>L-methionyl-tRNA(fMet) + (6R)-10-formyltetrahydrofolate = N-formyl-L-methionyl-tRNA(fMet) + (6S)-5,6,7,8-tetrahydrofolate + H(+)</text>
        <dbReference type="Rhea" id="RHEA:24380"/>
        <dbReference type="Rhea" id="RHEA-COMP:9952"/>
        <dbReference type="Rhea" id="RHEA-COMP:9953"/>
        <dbReference type="ChEBI" id="CHEBI:15378"/>
        <dbReference type="ChEBI" id="CHEBI:57453"/>
        <dbReference type="ChEBI" id="CHEBI:78530"/>
        <dbReference type="ChEBI" id="CHEBI:78844"/>
        <dbReference type="ChEBI" id="CHEBI:195366"/>
        <dbReference type="EC" id="2.1.2.9"/>
    </reaction>
</comment>
<dbReference type="InterPro" id="IPR002376">
    <property type="entry name" value="Formyl_transf_N"/>
</dbReference>
<feature type="domain" description="Formyl transferase N-terminal" evidence="6">
    <location>
        <begin position="1"/>
        <end position="180"/>
    </location>
</feature>
<comment type="similarity">
    <text evidence="1 5">Belongs to the Fmt family.</text>
</comment>
<evidence type="ECO:0000256" key="4">
    <source>
        <dbReference type="ARBA" id="ARBA00022917"/>
    </source>
</evidence>
<keyword evidence="9" id="KW-1185">Reference proteome</keyword>
<gene>
    <name evidence="5 8" type="primary">fmt</name>
    <name evidence="8" type="ORF">ACFFGE_07510</name>
</gene>
<dbReference type="HAMAP" id="MF_00182">
    <property type="entry name" value="Formyl_trans"/>
    <property type="match status" value="1"/>
</dbReference>
<evidence type="ECO:0000256" key="2">
    <source>
        <dbReference type="ARBA" id="ARBA00012261"/>
    </source>
</evidence>
<keyword evidence="4 5" id="KW-0648">Protein biosynthesis</keyword>
<evidence type="ECO:0000256" key="3">
    <source>
        <dbReference type="ARBA" id="ARBA00022679"/>
    </source>
</evidence>
<feature type="binding site" evidence="5">
    <location>
        <begin position="109"/>
        <end position="112"/>
    </location>
    <ligand>
        <name>(6S)-5,6,7,8-tetrahydrofolate</name>
        <dbReference type="ChEBI" id="CHEBI:57453"/>
    </ligand>
</feature>
<sequence length="319" mass="33606">MRLAFMGTPAFAVPSLAELIASGHEIVAVYSQPPKPRGRGQKLTPSPVQAFAETMGLPVFTPASMKAPDAVETFRGLELDAACVVAYGQILKPEVLEAPRLGCLNLHGSLLPRWRGAAPIQRAIMAGDRQTGVQIMRMSEGLDEGPILLSEVIPIHADDTSGTLAERMSTIGASLWPRALAALERGGVVPQPQVGDATYAKKISPAEARIDWSRPAAEVDAHIRGLSPAPGAWFEAPGPDGAVRIKALFSRLSLKGSGAAGEVLDDRLLVACGDGAAVRLLKVQREGRAAQDAEEMLRGFPIPAGAVLPSSSEPPRGER</sequence>
<dbReference type="PANTHER" id="PTHR11138:SF5">
    <property type="entry name" value="METHIONYL-TRNA FORMYLTRANSFERASE, MITOCHONDRIAL"/>
    <property type="match status" value="1"/>
</dbReference>
<evidence type="ECO:0000256" key="5">
    <source>
        <dbReference type="HAMAP-Rule" id="MF_00182"/>
    </source>
</evidence>
<dbReference type="InterPro" id="IPR005794">
    <property type="entry name" value="Fmt"/>
</dbReference>
<dbReference type="EMBL" id="JBHLSW010000005">
    <property type="protein sequence ID" value="MFC0633724.1"/>
    <property type="molecule type" value="Genomic_DNA"/>
</dbReference>
<feature type="domain" description="Formyl transferase C-terminal" evidence="7">
    <location>
        <begin position="202"/>
        <end position="300"/>
    </location>
</feature>
<dbReference type="CDD" id="cd08646">
    <property type="entry name" value="FMT_core_Met-tRNA-FMT_N"/>
    <property type="match status" value="1"/>
</dbReference>
<dbReference type="PANTHER" id="PTHR11138">
    <property type="entry name" value="METHIONYL-TRNA FORMYLTRANSFERASE"/>
    <property type="match status" value="1"/>
</dbReference>
<name>A0ABV6R3G0_9CAUL</name>
<reference evidence="8 9" key="1">
    <citation type="submission" date="2024-09" db="EMBL/GenBank/DDBJ databases">
        <authorList>
            <person name="Sun Q."/>
            <person name="Mori K."/>
        </authorList>
    </citation>
    <scope>NUCLEOTIDE SEQUENCE [LARGE SCALE GENOMIC DNA]</scope>
    <source>
        <strain evidence="8 9">NCAIM B.02621</strain>
    </source>
</reference>
<dbReference type="SUPFAM" id="SSF53328">
    <property type="entry name" value="Formyltransferase"/>
    <property type="match status" value="1"/>
</dbReference>
<evidence type="ECO:0000259" key="6">
    <source>
        <dbReference type="Pfam" id="PF00551"/>
    </source>
</evidence>
<organism evidence="8 9">
    <name type="scientific">Brevundimonas balnearis</name>
    <dbReference type="NCBI Taxonomy" id="1572858"/>
    <lineage>
        <taxon>Bacteria</taxon>
        <taxon>Pseudomonadati</taxon>
        <taxon>Pseudomonadota</taxon>
        <taxon>Alphaproteobacteria</taxon>
        <taxon>Caulobacterales</taxon>
        <taxon>Caulobacteraceae</taxon>
        <taxon>Brevundimonas</taxon>
    </lineage>
</organism>
<evidence type="ECO:0000256" key="1">
    <source>
        <dbReference type="ARBA" id="ARBA00010699"/>
    </source>
</evidence>
<evidence type="ECO:0000259" key="7">
    <source>
        <dbReference type="Pfam" id="PF02911"/>
    </source>
</evidence>
<dbReference type="InterPro" id="IPR044135">
    <property type="entry name" value="Met-tRNA-FMT_C"/>
</dbReference>
<dbReference type="InterPro" id="IPR041711">
    <property type="entry name" value="Met-tRNA-FMT_N"/>
</dbReference>
<evidence type="ECO:0000313" key="9">
    <source>
        <dbReference type="Proteomes" id="UP001589906"/>
    </source>
</evidence>
<accession>A0ABV6R3G0</accession>
<dbReference type="RefSeq" id="WP_376835694.1">
    <property type="nucleotide sequence ID" value="NZ_JBHLSW010000005.1"/>
</dbReference>
<dbReference type="Proteomes" id="UP001589906">
    <property type="component" value="Unassembled WGS sequence"/>
</dbReference>
<dbReference type="NCBIfam" id="TIGR00460">
    <property type="entry name" value="fmt"/>
    <property type="match status" value="1"/>
</dbReference>
<proteinExistence type="inferred from homology"/>
<comment type="function">
    <text evidence="5">Attaches a formyl group to the free amino group of methionyl-tRNA(fMet). The formyl group appears to play a dual role in the initiator identity of N-formylmethionyl-tRNA by promoting its recognition by IF2 and preventing the misappropriation of this tRNA by the elongation apparatus.</text>
</comment>
<dbReference type="Pfam" id="PF02911">
    <property type="entry name" value="Formyl_trans_C"/>
    <property type="match status" value="1"/>
</dbReference>
<dbReference type="GO" id="GO:0004479">
    <property type="term" value="F:methionyl-tRNA formyltransferase activity"/>
    <property type="evidence" value="ECO:0007669"/>
    <property type="project" value="UniProtKB-EC"/>
</dbReference>
<dbReference type="Gene3D" id="3.40.50.12230">
    <property type="match status" value="1"/>
</dbReference>
<keyword evidence="3 5" id="KW-0808">Transferase</keyword>
<dbReference type="SUPFAM" id="SSF50486">
    <property type="entry name" value="FMT C-terminal domain-like"/>
    <property type="match status" value="1"/>
</dbReference>
<evidence type="ECO:0000313" key="8">
    <source>
        <dbReference type="EMBL" id="MFC0633724.1"/>
    </source>
</evidence>
<dbReference type="CDD" id="cd08704">
    <property type="entry name" value="Met_tRNA_FMT_C"/>
    <property type="match status" value="1"/>
</dbReference>
<dbReference type="InterPro" id="IPR036477">
    <property type="entry name" value="Formyl_transf_N_sf"/>
</dbReference>
<dbReference type="EC" id="2.1.2.9" evidence="2 5"/>
<comment type="caution">
    <text evidence="8">The sequence shown here is derived from an EMBL/GenBank/DDBJ whole genome shotgun (WGS) entry which is preliminary data.</text>
</comment>